<proteinExistence type="predicted"/>
<dbReference type="OrthoDB" id="37898at2157"/>
<dbReference type="GeneID" id="7796887"/>
<name>C3MMK5_SACI2</name>
<dbReference type="AlphaFoldDB" id="C3MMK5"/>
<accession>C3MMK5</accession>
<dbReference type="HOGENOM" id="CLU_209487_0_0_2"/>
<evidence type="ECO:0000259" key="1">
    <source>
        <dbReference type="SMART" id="SM00746"/>
    </source>
</evidence>
<reference evidence="2 3" key="1">
    <citation type="journal article" date="2009" name="Proc. Natl. Acad. Sci. U.S.A.">
        <title>Biogeography of the Sulfolobus islandicus pan-genome.</title>
        <authorList>
            <person name="Reno M.L."/>
            <person name="Held N.L."/>
            <person name="Fields C.J."/>
            <person name="Burke P.V."/>
            <person name="Whitaker R.J."/>
        </authorList>
    </citation>
    <scope>NUCLEOTIDE SEQUENCE [LARGE SCALE GENOMIC DNA]</scope>
    <source>
        <strain evidence="3">L.S.2.15 / Lassen #1</strain>
    </source>
</reference>
<dbReference type="GO" id="GO:0008270">
    <property type="term" value="F:zinc ion binding"/>
    <property type="evidence" value="ECO:0007669"/>
    <property type="project" value="InterPro"/>
</dbReference>
<feature type="domain" description="TRASH" evidence="1">
    <location>
        <begin position="18"/>
        <end position="55"/>
    </location>
</feature>
<dbReference type="EMBL" id="CP001399">
    <property type="protein sequence ID" value="ACP36722.1"/>
    <property type="molecule type" value="Genomic_DNA"/>
</dbReference>
<evidence type="ECO:0000313" key="3">
    <source>
        <dbReference type="Proteomes" id="UP000001747"/>
    </source>
</evidence>
<protein>
    <submittedName>
        <fullName evidence="2">TRASH domain protein</fullName>
    </submittedName>
</protein>
<dbReference type="InterPro" id="IPR010507">
    <property type="entry name" value="Znf_MYM"/>
</dbReference>
<dbReference type="RefSeq" id="WP_012714580.1">
    <property type="nucleotide sequence ID" value="NC_012589.1"/>
</dbReference>
<dbReference type="KEGG" id="sis:LS215_2787"/>
<evidence type="ECO:0000313" key="2">
    <source>
        <dbReference type="EMBL" id="ACP36722.1"/>
    </source>
</evidence>
<dbReference type="InterPro" id="IPR011017">
    <property type="entry name" value="TRASH_dom"/>
</dbReference>
<dbReference type="Pfam" id="PF06467">
    <property type="entry name" value="zf-FCS"/>
    <property type="match status" value="1"/>
</dbReference>
<gene>
    <name evidence="2" type="ordered locus">LS215_2787</name>
</gene>
<sequence>MNQIVNLRLNLKQDELKCENCGAKLSEDEIYVREINGKEHYFCCSHCADKYEARFKEADRSSCC</sequence>
<dbReference type="Proteomes" id="UP000001747">
    <property type="component" value="Chromosome"/>
</dbReference>
<organism evidence="2 3">
    <name type="scientific">Saccharolobus islandicus (strain L.S.2.15 / Lassen #1)</name>
    <name type="common">Sulfolobus islandicus</name>
    <dbReference type="NCBI Taxonomy" id="429572"/>
    <lineage>
        <taxon>Archaea</taxon>
        <taxon>Thermoproteota</taxon>
        <taxon>Thermoprotei</taxon>
        <taxon>Sulfolobales</taxon>
        <taxon>Sulfolobaceae</taxon>
        <taxon>Saccharolobus</taxon>
    </lineage>
</organism>
<dbReference type="SMART" id="SM00746">
    <property type="entry name" value="TRASH"/>
    <property type="match status" value="1"/>
</dbReference>